<protein>
    <submittedName>
        <fullName evidence="1">Uncharacterized protein</fullName>
    </submittedName>
</protein>
<gene>
    <name evidence="1" type="ORF">CVLEPA_LOCUS10470</name>
</gene>
<evidence type="ECO:0000313" key="1">
    <source>
        <dbReference type="EMBL" id="CAK8680191.1"/>
    </source>
</evidence>
<dbReference type="Proteomes" id="UP001642483">
    <property type="component" value="Unassembled WGS sequence"/>
</dbReference>
<accession>A0ABP0FLF1</accession>
<evidence type="ECO:0000313" key="2">
    <source>
        <dbReference type="Proteomes" id="UP001642483"/>
    </source>
</evidence>
<keyword evidence="2" id="KW-1185">Reference proteome</keyword>
<dbReference type="EMBL" id="CAWYQH010000068">
    <property type="protein sequence ID" value="CAK8680191.1"/>
    <property type="molecule type" value="Genomic_DNA"/>
</dbReference>
<proteinExistence type="predicted"/>
<comment type="caution">
    <text evidence="1">The sequence shown here is derived from an EMBL/GenBank/DDBJ whole genome shotgun (WGS) entry which is preliminary data.</text>
</comment>
<organism evidence="1 2">
    <name type="scientific">Clavelina lepadiformis</name>
    <name type="common">Light-bulb sea squirt</name>
    <name type="synonym">Ascidia lepadiformis</name>
    <dbReference type="NCBI Taxonomy" id="159417"/>
    <lineage>
        <taxon>Eukaryota</taxon>
        <taxon>Metazoa</taxon>
        <taxon>Chordata</taxon>
        <taxon>Tunicata</taxon>
        <taxon>Ascidiacea</taxon>
        <taxon>Aplousobranchia</taxon>
        <taxon>Clavelinidae</taxon>
        <taxon>Clavelina</taxon>
    </lineage>
</organism>
<reference evidence="1 2" key="1">
    <citation type="submission" date="2024-02" db="EMBL/GenBank/DDBJ databases">
        <authorList>
            <person name="Daric V."/>
            <person name="Darras S."/>
        </authorList>
    </citation>
    <scope>NUCLEOTIDE SEQUENCE [LARGE SCALE GENOMIC DNA]</scope>
</reference>
<name>A0ABP0FLF1_CLALP</name>
<sequence length="73" mass="8127">MIDSCTWNGCFTPIKSGIGKTAIFVLAALQQFKLLDGQIAVFVGGLLKLLNLKNSNYFILNECDKMLGQRDMR</sequence>